<sequence>MTTHVRRYHRHYRTSGHLWQGRYKNFAIQDDDHFLTVARYVEGNPVRAGLVETAADWVWSSHRGRCGIDTDSLIAPLPVHFAGNWTEFVDTPMTGIELAKVRKKIERQGDRLPN</sequence>
<evidence type="ECO:0008006" key="3">
    <source>
        <dbReference type="Google" id="ProtNLM"/>
    </source>
</evidence>
<dbReference type="SUPFAM" id="SSF143422">
    <property type="entry name" value="Transposase IS200-like"/>
    <property type="match status" value="1"/>
</dbReference>
<name>A0ABS5SCK8_9BACT</name>
<dbReference type="PANTHER" id="PTHR34322">
    <property type="entry name" value="TRANSPOSASE, Y1_TNP DOMAIN-CONTAINING"/>
    <property type="match status" value="1"/>
</dbReference>
<accession>A0ABS5SCK8</accession>
<gene>
    <name evidence="1" type="ORF">KI810_08555</name>
</gene>
<dbReference type="RefSeq" id="WP_214175084.1">
    <property type="nucleotide sequence ID" value="NZ_JAHCVK010000002.1"/>
</dbReference>
<dbReference type="Gene3D" id="3.30.70.1290">
    <property type="entry name" value="Transposase IS200-like"/>
    <property type="match status" value="1"/>
</dbReference>
<dbReference type="InterPro" id="IPR036515">
    <property type="entry name" value="Transposase_17_sf"/>
</dbReference>
<dbReference type="EMBL" id="JAHCVK010000002">
    <property type="protein sequence ID" value="MBT0653103.1"/>
    <property type="molecule type" value="Genomic_DNA"/>
</dbReference>
<evidence type="ECO:0000313" key="2">
    <source>
        <dbReference type="Proteomes" id="UP000756860"/>
    </source>
</evidence>
<evidence type="ECO:0000313" key="1">
    <source>
        <dbReference type="EMBL" id="MBT0653103.1"/>
    </source>
</evidence>
<dbReference type="Proteomes" id="UP000756860">
    <property type="component" value="Unassembled WGS sequence"/>
</dbReference>
<protein>
    <recommendedName>
        <fullName evidence="3">Transposase IS200-like domain-containing protein</fullName>
    </recommendedName>
</protein>
<reference evidence="1 2" key="1">
    <citation type="submission" date="2021-05" db="EMBL/GenBank/DDBJ databases">
        <title>The draft genome of Geobacter luticola JCM 17780.</title>
        <authorList>
            <person name="Xu Z."/>
            <person name="Masuda Y."/>
            <person name="Itoh H."/>
            <person name="Senoo K."/>
        </authorList>
    </citation>
    <scope>NUCLEOTIDE SEQUENCE [LARGE SCALE GENOMIC DNA]</scope>
    <source>
        <strain evidence="1 2">JCM 17780</strain>
    </source>
</reference>
<keyword evidence="2" id="KW-1185">Reference proteome</keyword>
<dbReference type="PANTHER" id="PTHR34322:SF2">
    <property type="entry name" value="TRANSPOSASE IS200-LIKE DOMAIN-CONTAINING PROTEIN"/>
    <property type="match status" value="1"/>
</dbReference>
<proteinExistence type="predicted"/>
<organism evidence="1 2">
    <name type="scientific">Geomobilimonas luticola</name>
    <dbReference type="NCBI Taxonomy" id="1114878"/>
    <lineage>
        <taxon>Bacteria</taxon>
        <taxon>Pseudomonadati</taxon>
        <taxon>Thermodesulfobacteriota</taxon>
        <taxon>Desulfuromonadia</taxon>
        <taxon>Geobacterales</taxon>
        <taxon>Geobacteraceae</taxon>
        <taxon>Geomobilimonas</taxon>
    </lineage>
</organism>
<comment type="caution">
    <text evidence="1">The sequence shown here is derived from an EMBL/GenBank/DDBJ whole genome shotgun (WGS) entry which is preliminary data.</text>
</comment>